<evidence type="ECO:0000256" key="1">
    <source>
        <dbReference type="SAM" id="MobiDB-lite"/>
    </source>
</evidence>
<feature type="compositionally biased region" description="Polar residues" evidence="1">
    <location>
        <begin position="108"/>
        <end position="117"/>
    </location>
</feature>
<accession>A0AB34I4A3</accession>
<evidence type="ECO:0000313" key="2">
    <source>
        <dbReference type="EMBL" id="KAJ8797886.1"/>
    </source>
</evidence>
<protein>
    <submittedName>
        <fullName evidence="2">Uncharacterized protein</fullName>
    </submittedName>
</protein>
<organism evidence="2 3">
    <name type="scientific">Eschrichtius robustus</name>
    <name type="common">California gray whale</name>
    <name type="synonym">Eschrichtius gibbosus</name>
    <dbReference type="NCBI Taxonomy" id="9764"/>
    <lineage>
        <taxon>Eukaryota</taxon>
        <taxon>Metazoa</taxon>
        <taxon>Chordata</taxon>
        <taxon>Craniata</taxon>
        <taxon>Vertebrata</taxon>
        <taxon>Euteleostomi</taxon>
        <taxon>Mammalia</taxon>
        <taxon>Eutheria</taxon>
        <taxon>Laurasiatheria</taxon>
        <taxon>Artiodactyla</taxon>
        <taxon>Whippomorpha</taxon>
        <taxon>Cetacea</taxon>
        <taxon>Mysticeti</taxon>
        <taxon>Eschrichtiidae</taxon>
        <taxon>Eschrichtius</taxon>
    </lineage>
</organism>
<comment type="caution">
    <text evidence="2">The sequence shown here is derived from an EMBL/GenBank/DDBJ whole genome shotgun (WGS) entry which is preliminary data.</text>
</comment>
<keyword evidence="3" id="KW-1185">Reference proteome</keyword>
<sequence length="154" mass="15252">MTPPPAGGHRWGLGAACCREDLPGKRSRSRSACSSRVSAAGSALLDGTASDPTGAERVGGAAASMGCAQSIHASESREVYHGGNEAEDAPGPAAPPLHPGGPRLPPGQTTAASARSCGSSLVESEPSGGSGSGNGNTVGFKGYRLKLTDKLLEV</sequence>
<dbReference type="Proteomes" id="UP001159641">
    <property type="component" value="Unassembled WGS sequence"/>
</dbReference>
<feature type="region of interest" description="Disordered" evidence="1">
    <location>
        <begin position="22"/>
        <end position="140"/>
    </location>
</feature>
<feature type="compositionally biased region" description="Low complexity" evidence="1">
    <location>
        <begin position="118"/>
        <end position="127"/>
    </location>
</feature>
<proteinExistence type="predicted"/>
<dbReference type="EMBL" id="JAIQCJ010000154">
    <property type="protein sequence ID" value="KAJ8797886.1"/>
    <property type="molecule type" value="Genomic_DNA"/>
</dbReference>
<reference evidence="2 3" key="1">
    <citation type="submission" date="2022-11" db="EMBL/GenBank/DDBJ databases">
        <title>Whole genome sequence of Eschrichtius robustus ER-17-0199.</title>
        <authorList>
            <person name="Bruniche-Olsen A."/>
            <person name="Black A.N."/>
            <person name="Fields C.J."/>
            <person name="Walden K."/>
            <person name="Dewoody J.A."/>
        </authorList>
    </citation>
    <scope>NUCLEOTIDE SEQUENCE [LARGE SCALE GENOMIC DNA]</scope>
    <source>
        <strain evidence="2">ER-17-0199</strain>
        <tissue evidence="2">Blubber</tissue>
    </source>
</reference>
<feature type="compositionally biased region" description="Pro residues" evidence="1">
    <location>
        <begin position="92"/>
        <end position="105"/>
    </location>
</feature>
<evidence type="ECO:0000313" key="3">
    <source>
        <dbReference type="Proteomes" id="UP001159641"/>
    </source>
</evidence>
<feature type="compositionally biased region" description="Low complexity" evidence="1">
    <location>
        <begin position="30"/>
        <end position="43"/>
    </location>
</feature>
<dbReference type="AlphaFoldDB" id="A0AB34I4A3"/>
<dbReference type="Pfam" id="PF08629">
    <property type="entry name" value="PDE8"/>
    <property type="match status" value="1"/>
</dbReference>
<name>A0AB34I4A3_ESCRO</name>
<gene>
    <name evidence="2" type="ORF">J1605_017088</name>
</gene>